<accession>A0A1E3HT72</accession>
<comment type="caution">
    <text evidence="3">The sequence shown here is derived from an EMBL/GenBank/DDBJ whole genome shotgun (WGS) entry which is preliminary data.</text>
</comment>
<feature type="region of interest" description="Disordered" evidence="1">
    <location>
        <begin position="144"/>
        <end position="173"/>
    </location>
</feature>
<proteinExistence type="predicted"/>
<protein>
    <recommendedName>
        <fullName evidence="2">Pyridoxamine 5'-phosphate oxidase Alr4036 family FMN-binding domain-containing protein</fullName>
    </recommendedName>
</protein>
<dbReference type="GeneID" id="30154814"/>
<dbReference type="InterPro" id="IPR024624">
    <property type="entry name" value="Pyridox_Oxase_Alr4036_FMN-bd"/>
</dbReference>
<dbReference type="GO" id="GO:0010181">
    <property type="term" value="F:FMN binding"/>
    <property type="evidence" value="ECO:0007669"/>
    <property type="project" value="InterPro"/>
</dbReference>
<dbReference type="AlphaFoldDB" id="A0A1E3HT72"/>
<sequence length="225" mass="25353">MSTTKPVWVGILEQQLKENPKALAYAFSTLSQDGSPKVRHVIHRGITPSSILLTTTDTRMSKPAQLHHSPKFEIAWWLPETNVQFRITGQAYTIPSSFAQDDNAGHILRELGLEGKEEAAAEWWQGKREELWENVSGHLRAGFGRPAPGTELKDAEDSSKWPETIPAQSDDEKEKELVKTALDHFALIALRPTGVEFLELKPIPNRRTQWKSQDGKAWTELKVVP</sequence>
<dbReference type="Pfam" id="PF12766">
    <property type="entry name" value="Pyridox_oxase_2"/>
    <property type="match status" value="1"/>
</dbReference>
<dbReference type="SUPFAM" id="SSF50475">
    <property type="entry name" value="FMN-binding split barrel"/>
    <property type="match status" value="1"/>
</dbReference>
<keyword evidence="4" id="KW-1185">Reference proteome</keyword>
<name>A0A1E3HT72_9TREE</name>
<evidence type="ECO:0000313" key="4">
    <source>
        <dbReference type="Proteomes" id="UP000094065"/>
    </source>
</evidence>
<dbReference type="InterPro" id="IPR012349">
    <property type="entry name" value="Split_barrel_FMN-bd"/>
</dbReference>
<dbReference type="STRING" id="1295533.A0A1E3HT72"/>
<dbReference type="PANTHER" id="PTHR28243">
    <property type="entry name" value="AGL049CP"/>
    <property type="match status" value="1"/>
</dbReference>
<organism evidence="3 4">
    <name type="scientific">Cryptococcus amylolentus CBS 6039</name>
    <dbReference type="NCBI Taxonomy" id="1295533"/>
    <lineage>
        <taxon>Eukaryota</taxon>
        <taxon>Fungi</taxon>
        <taxon>Dikarya</taxon>
        <taxon>Basidiomycota</taxon>
        <taxon>Agaricomycotina</taxon>
        <taxon>Tremellomycetes</taxon>
        <taxon>Tremellales</taxon>
        <taxon>Cryptococcaceae</taxon>
        <taxon>Cryptococcus</taxon>
    </lineage>
</organism>
<dbReference type="PANTHER" id="PTHR28243:SF1">
    <property type="entry name" value="PYRIDOXAMINE 5'-PHOSPHATE OXIDASE ALR4036 FAMILY FMN-BINDING DOMAIN-CONTAINING PROTEIN"/>
    <property type="match status" value="1"/>
</dbReference>
<reference evidence="3 4" key="1">
    <citation type="submission" date="2016-06" db="EMBL/GenBank/DDBJ databases">
        <title>Evolution of pathogenesis and genome organization in the Tremellales.</title>
        <authorList>
            <person name="Cuomo C."/>
            <person name="Litvintseva A."/>
            <person name="Heitman J."/>
            <person name="Chen Y."/>
            <person name="Sun S."/>
            <person name="Springer D."/>
            <person name="Dromer F."/>
            <person name="Young S."/>
            <person name="Zeng Q."/>
            <person name="Chapman S."/>
            <person name="Gujja S."/>
            <person name="Saif S."/>
            <person name="Birren B."/>
        </authorList>
    </citation>
    <scope>NUCLEOTIDE SEQUENCE [LARGE SCALE GENOMIC DNA]</scope>
    <source>
        <strain evidence="3 4">CBS 6039</strain>
    </source>
</reference>
<feature type="compositionally biased region" description="Basic and acidic residues" evidence="1">
    <location>
        <begin position="151"/>
        <end position="160"/>
    </location>
</feature>
<gene>
    <name evidence="3" type="ORF">L202_03505</name>
</gene>
<feature type="domain" description="Pyridoxamine 5'-phosphate oxidase Alr4036 family FMN-binding" evidence="2">
    <location>
        <begin position="6"/>
        <end position="94"/>
    </location>
</feature>
<dbReference type="RefSeq" id="XP_018994397.1">
    <property type="nucleotide sequence ID" value="XM_019137371.1"/>
</dbReference>
<evidence type="ECO:0000256" key="1">
    <source>
        <dbReference type="SAM" id="MobiDB-lite"/>
    </source>
</evidence>
<evidence type="ECO:0000259" key="2">
    <source>
        <dbReference type="Pfam" id="PF12766"/>
    </source>
</evidence>
<dbReference type="OrthoDB" id="434253at2759"/>
<dbReference type="EMBL" id="AWGJ01000005">
    <property type="protein sequence ID" value="ODN79550.1"/>
    <property type="molecule type" value="Genomic_DNA"/>
</dbReference>
<dbReference type="Proteomes" id="UP000094065">
    <property type="component" value="Unassembled WGS sequence"/>
</dbReference>
<dbReference type="Gene3D" id="2.30.110.10">
    <property type="entry name" value="Electron Transport, Fmn-binding Protein, Chain A"/>
    <property type="match status" value="1"/>
</dbReference>
<evidence type="ECO:0000313" key="3">
    <source>
        <dbReference type="EMBL" id="ODN79550.1"/>
    </source>
</evidence>